<name>A0A1C4Z5A5_9ACTN</name>
<evidence type="ECO:0000313" key="3">
    <source>
        <dbReference type="Proteomes" id="UP000198864"/>
    </source>
</evidence>
<dbReference type="Proteomes" id="UP000198864">
    <property type="component" value="Unassembled WGS sequence"/>
</dbReference>
<dbReference type="EMBL" id="FMCR01000005">
    <property type="protein sequence ID" value="SCF28123.1"/>
    <property type="molecule type" value="Genomic_DNA"/>
</dbReference>
<reference evidence="2 3" key="1">
    <citation type="submission" date="2016-06" db="EMBL/GenBank/DDBJ databases">
        <authorList>
            <person name="Kjaerup R.B."/>
            <person name="Dalgaard T.S."/>
            <person name="Juul-Madsen H.R."/>
        </authorList>
    </citation>
    <scope>NUCLEOTIDE SEQUENCE [LARGE SCALE GENOMIC DNA]</scope>
    <source>
        <strain evidence="2 3">DSM 44871</strain>
    </source>
</reference>
<feature type="region of interest" description="Disordered" evidence="1">
    <location>
        <begin position="229"/>
        <end position="256"/>
    </location>
</feature>
<feature type="region of interest" description="Disordered" evidence="1">
    <location>
        <begin position="938"/>
        <end position="959"/>
    </location>
</feature>
<feature type="compositionally biased region" description="Basic and acidic residues" evidence="1">
    <location>
        <begin position="944"/>
        <end position="959"/>
    </location>
</feature>
<dbReference type="AlphaFoldDB" id="A0A1C4Z5A5"/>
<organism evidence="2 3">
    <name type="scientific">Micromonospora saelicesensis</name>
    <dbReference type="NCBI Taxonomy" id="285676"/>
    <lineage>
        <taxon>Bacteria</taxon>
        <taxon>Bacillati</taxon>
        <taxon>Actinomycetota</taxon>
        <taxon>Actinomycetes</taxon>
        <taxon>Micromonosporales</taxon>
        <taxon>Micromonosporaceae</taxon>
        <taxon>Micromonospora</taxon>
    </lineage>
</organism>
<proteinExistence type="predicted"/>
<evidence type="ECO:0000256" key="1">
    <source>
        <dbReference type="SAM" id="MobiDB-lite"/>
    </source>
</evidence>
<dbReference type="STRING" id="285676.GA0070561_4940"/>
<feature type="region of interest" description="Disordered" evidence="1">
    <location>
        <begin position="612"/>
        <end position="641"/>
    </location>
</feature>
<sequence>MEQVFRMLLVRNAEAADPRTDAVSVSNTPLQQELGSVTGDESRSEVMERAKAFVASSRFVDDAERVAGGPKLRELRTRLTELRDPTEEQVEQTVRDMLGDGYAEQVGATTWRERKEQLADSALALKLLSTSDPGAMAELVGLLRTVHFVEAWVDRSGADRAAATLPILDMPLLLPVLSGLKLAPQRPNTTAPPARAVPPLADLQQVGRQGQVIDSVVRELTTIAPRFFRTQDGDPQKPGGARLDDGRPTPKAAAKGAGISIAGTQDGPRLALSEAGVKVISEASRRYLGQLGLDLSRDSVSQVVARLDTEKAGLVRDLRPTAGNTVLALADMFRAGSYGLGGAFLWRFPGGDRQPLPTTHGTVRPIGEGELLVVRQQLTGYEPGEVAHIENVLRGENKQRTHRRREVTEEIFVTERETEREEERDLETTERFELSHEASEVLKEEAEVEGGLRIRAQVSPAVLIEANARAAYTNARESSRKKASEYAREVIDKSVNRLAERIRTQETLRVTREVEEINDHSVDNVDGDGHVVGVYQWVDKWYEAQLFRYGGRTMYDFVIPEPAMFLTGALEEDATRDVGRPRPEPFHLDASQLTEADYLYWANKYHATGVQPPPRFEETRSVTFSSGGGGEAGDMSQRQDLPIPEGYNAVQAHVTAGFSGSQIYISVGRKVFLYESHSGLRSTNLDLEEGTIPITMVANDTPLFAVSIEVVCRRTERAMLDWQIRTHAEIKQAYLEQQARFDEATARAAVNHGVVIDGRNPGANRALELTELKKACISVLTHQHFDAFGAVETGAMGVPQVDVAVVEEQGNYIRFFEHAFEWQLMSFLFYPYFWGRKSTWLDRVRYDNNDPEFAEFVRSGAARVLLPVREGFETSVEHFMRTGQVWQGGPPPEITDPEYLPIVKEIQERTGAPGDEVPEGAPWRVRVPTRLVRLRPEGGLPSWVKHDDGTWRPDESDAR</sequence>
<protein>
    <submittedName>
        <fullName evidence="2">Uncharacterized protein</fullName>
    </submittedName>
</protein>
<evidence type="ECO:0000313" key="2">
    <source>
        <dbReference type="EMBL" id="SCF28123.1"/>
    </source>
</evidence>
<gene>
    <name evidence="2" type="ORF">GA0070561_4940</name>
</gene>
<accession>A0A1C4Z5A5</accession>